<protein>
    <submittedName>
        <fullName evidence="1">Uncharacterized protein</fullName>
    </submittedName>
</protein>
<organism evidence="1 2">
    <name type="scientific">Bradyrhizobium shewense</name>
    <dbReference type="NCBI Taxonomy" id="1761772"/>
    <lineage>
        <taxon>Bacteria</taxon>
        <taxon>Pseudomonadati</taxon>
        <taxon>Pseudomonadota</taxon>
        <taxon>Alphaproteobacteria</taxon>
        <taxon>Hyphomicrobiales</taxon>
        <taxon>Nitrobacteraceae</taxon>
        <taxon>Bradyrhizobium</taxon>
    </lineage>
</organism>
<name>A0A1C3XRL2_9BRAD</name>
<gene>
    <name evidence="1" type="ORF">GA0061098_103147</name>
</gene>
<keyword evidence="2" id="KW-1185">Reference proteome</keyword>
<accession>A0A1C3XRL2</accession>
<dbReference type="EMBL" id="FMAI01000031">
    <property type="protein sequence ID" value="SCB54869.1"/>
    <property type="molecule type" value="Genomic_DNA"/>
</dbReference>
<proteinExistence type="predicted"/>
<reference evidence="2" key="1">
    <citation type="submission" date="2016-08" db="EMBL/GenBank/DDBJ databases">
        <authorList>
            <person name="Varghese N."/>
            <person name="Submissions Spin"/>
        </authorList>
    </citation>
    <scope>NUCLEOTIDE SEQUENCE [LARGE SCALE GENOMIC DNA]</scope>
    <source>
        <strain evidence="2">ERR11</strain>
    </source>
</reference>
<dbReference type="Proteomes" id="UP000199184">
    <property type="component" value="Unassembled WGS sequence"/>
</dbReference>
<sequence length="163" mass="18023">MIGDGGSDFGPFLSRESLQCGRKEISFFPHHVAPLAYYKVAYDIANVLPSELTIREDGVNSSREAVQTVDDFLVFKREIADDCSCIRIASLELGKNQVFLWMMVHLGVNFEIADNRANDLIIGTDPFLKNLQFALESGQKQINVAMLSKQKIDDHCGGPGGTI</sequence>
<dbReference type="AlphaFoldDB" id="A0A1C3XRL2"/>
<evidence type="ECO:0000313" key="2">
    <source>
        <dbReference type="Proteomes" id="UP000199184"/>
    </source>
</evidence>
<evidence type="ECO:0000313" key="1">
    <source>
        <dbReference type="EMBL" id="SCB54869.1"/>
    </source>
</evidence>